<gene>
    <name evidence="2" type="ORF">FD28_GL001844</name>
</gene>
<feature type="region of interest" description="Disordered" evidence="1">
    <location>
        <begin position="165"/>
        <end position="190"/>
    </location>
</feature>
<comment type="caution">
    <text evidence="2">The sequence shown here is derived from an EMBL/GenBank/DDBJ whole genome shotgun (WGS) entry which is preliminary data.</text>
</comment>
<name>A0A0R1UTR7_9LACO</name>
<evidence type="ECO:0000256" key="1">
    <source>
        <dbReference type="SAM" id="MobiDB-lite"/>
    </source>
</evidence>
<protein>
    <submittedName>
        <fullName evidence="2">Uncharacterized protein</fullName>
    </submittedName>
</protein>
<dbReference type="EMBL" id="AZFS01000027">
    <property type="protein sequence ID" value="KRL96576.1"/>
    <property type="molecule type" value="Genomic_DNA"/>
</dbReference>
<sequence length="321" mass="35577">MSVQDIVSPESIKAAKVPWASIAWKVVQKASNKVYNVKASISKGKYGVTSTPGTITLNGSKYGASAMYNVKSLSTKHSLALFANSDPISMMLKKYSLLVINPKGHYTVNTSINPGVYRGFKFGLKGTYKVQFVSNKKFKLAPYVAYRYDSANSIYKTNSLVESTDDQAQSTSDISQSDSQINGGQTFDDSPYGDLIRPSWGSGVVSTPTSSQLTVAQLYDQFTDNGHSVYSMKSYVVGDVIHVHDQISSLDYDNTSNSTQVYFASNPDDFLEFNGNLTRTLKVGDTFNKNMRVEQMGNNSEFRIPDYFKYVMDHNGEYPNF</sequence>
<feature type="compositionally biased region" description="Low complexity" evidence="1">
    <location>
        <begin position="166"/>
        <end position="181"/>
    </location>
</feature>
<evidence type="ECO:0000313" key="2">
    <source>
        <dbReference type="EMBL" id="KRL96576.1"/>
    </source>
</evidence>
<dbReference type="AlphaFoldDB" id="A0A0R1UTR7"/>
<keyword evidence="3" id="KW-1185">Reference proteome</keyword>
<accession>A0A0R1UTR7</accession>
<reference evidence="2 3" key="1">
    <citation type="journal article" date="2015" name="Genome Announc.">
        <title>Expanding the biotechnology potential of lactobacilli through comparative genomics of 213 strains and associated genera.</title>
        <authorList>
            <person name="Sun Z."/>
            <person name="Harris H.M."/>
            <person name="McCann A."/>
            <person name="Guo C."/>
            <person name="Argimon S."/>
            <person name="Zhang W."/>
            <person name="Yang X."/>
            <person name="Jeffery I.B."/>
            <person name="Cooney J.C."/>
            <person name="Kagawa T.F."/>
            <person name="Liu W."/>
            <person name="Song Y."/>
            <person name="Salvetti E."/>
            <person name="Wrobel A."/>
            <person name="Rasinkangas P."/>
            <person name="Parkhill J."/>
            <person name="Rea M.C."/>
            <person name="O'Sullivan O."/>
            <person name="Ritari J."/>
            <person name="Douillard F.P."/>
            <person name="Paul Ross R."/>
            <person name="Yang R."/>
            <person name="Briner A.E."/>
            <person name="Felis G.E."/>
            <person name="de Vos W.M."/>
            <person name="Barrangou R."/>
            <person name="Klaenhammer T.R."/>
            <person name="Caufield P.W."/>
            <person name="Cui Y."/>
            <person name="Zhang H."/>
            <person name="O'Toole P.W."/>
        </authorList>
    </citation>
    <scope>NUCLEOTIDE SEQUENCE [LARGE SCALE GENOMIC DNA]</scope>
    <source>
        <strain evidence="2 3">DSM 16381</strain>
    </source>
</reference>
<dbReference type="PATRIC" id="fig|1423753.3.peg.1932"/>
<proteinExistence type="predicted"/>
<dbReference type="Proteomes" id="UP000051580">
    <property type="component" value="Unassembled WGS sequence"/>
</dbReference>
<evidence type="ECO:0000313" key="3">
    <source>
        <dbReference type="Proteomes" id="UP000051580"/>
    </source>
</evidence>
<organism evidence="2 3">
    <name type="scientific">Levilactobacillus hammesii DSM 16381</name>
    <dbReference type="NCBI Taxonomy" id="1423753"/>
    <lineage>
        <taxon>Bacteria</taxon>
        <taxon>Bacillati</taxon>
        <taxon>Bacillota</taxon>
        <taxon>Bacilli</taxon>
        <taxon>Lactobacillales</taxon>
        <taxon>Lactobacillaceae</taxon>
        <taxon>Levilactobacillus</taxon>
    </lineage>
</organism>